<dbReference type="Proteomes" id="UP000243308">
    <property type="component" value="Unassembled WGS sequence"/>
</dbReference>
<name>A0A086TIL6_9FUNG</name>
<protein>
    <submittedName>
        <fullName evidence="1">Uncharacterized protein</fullName>
    </submittedName>
</protein>
<dbReference type="EMBL" id="KN042439">
    <property type="protein sequence ID" value="KFH61793.1"/>
    <property type="molecule type" value="Genomic_DNA"/>
</dbReference>
<gene>
    <name evidence="1" type="ORF">MVEG_12376</name>
</gene>
<accession>A0A086TIL6</accession>
<evidence type="ECO:0000313" key="1">
    <source>
        <dbReference type="EMBL" id="KFH61793.1"/>
    </source>
</evidence>
<keyword evidence="2" id="KW-1185">Reference proteome</keyword>
<evidence type="ECO:0000313" key="2">
    <source>
        <dbReference type="Proteomes" id="UP000243308"/>
    </source>
</evidence>
<proteinExistence type="predicted"/>
<dbReference type="AlphaFoldDB" id="A0A086TIL6"/>
<sequence length="105" mass="11693">MVSSLSNIFGIASYITSTFMSTPTSSVTSPTVDVATLVPFLSLSHSLHTTLPLKNNDLDFVSLQLIQSLGMMLDLTSHCCYRERNQHRSHSARFWMCCVDTIHPT</sequence>
<organism evidence="1 2">
    <name type="scientific">Podila verticillata NRRL 6337</name>
    <dbReference type="NCBI Taxonomy" id="1069443"/>
    <lineage>
        <taxon>Eukaryota</taxon>
        <taxon>Fungi</taxon>
        <taxon>Fungi incertae sedis</taxon>
        <taxon>Mucoromycota</taxon>
        <taxon>Mortierellomycotina</taxon>
        <taxon>Mortierellomycetes</taxon>
        <taxon>Mortierellales</taxon>
        <taxon>Mortierellaceae</taxon>
        <taxon>Podila</taxon>
    </lineage>
</organism>
<reference evidence="1 2" key="1">
    <citation type="submission" date="2011-02" db="EMBL/GenBank/DDBJ databases">
        <title>The Genome Sequence of Mortierella verticillata NRRL 6337.</title>
        <authorList>
            <consortium name="The Broad Institute Genome Sequencing Platform"/>
            <person name="Russ C."/>
            <person name="Cuomo C."/>
            <person name="Burger G."/>
            <person name="Gray M.W."/>
            <person name="Holland P.W.H."/>
            <person name="King N."/>
            <person name="Lang F.B.F."/>
            <person name="Roger A.J."/>
            <person name="Ruiz-Trillo I."/>
            <person name="Young S.K."/>
            <person name="Zeng Q."/>
            <person name="Gargeya S."/>
            <person name="Alvarado L."/>
            <person name="Berlin A."/>
            <person name="Chapman S.B."/>
            <person name="Chen Z."/>
            <person name="Freedman E."/>
            <person name="Gellesch M."/>
            <person name="Goldberg J."/>
            <person name="Griggs A."/>
            <person name="Gujja S."/>
            <person name="Heilman E."/>
            <person name="Heiman D."/>
            <person name="Howarth C."/>
            <person name="Mehta T."/>
            <person name="Neiman D."/>
            <person name="Pearson M."/>
            <person name="Roberts A."/>
            <person name="Saif S."/>
            <person name="Shea T."/>
            <person name="Shenoy N."/>
            <person name="Sisk P."/>
            <person name="Stolte C."/>
            <person name="Sykes S."/>
            <person name="White J."/>
            <person name="Yandava C."/>
            <person name="Haas B."/>
            <person name="Nusbaum C."/>
            <person name="Birren B."/>
        </authorList>
    </citation>
    <scope>NUCLEOTIDE SEQUENCE [LARGE SCALE GENOMIC DNA]</scope>
    <source>
        <strain evidence="1 2">NRRL 6337</strain>
    </source>
</reference>